<feature type="signal peptide" evidence="1">
    <location>
        <begin position="1"/>
        <end position="28"/>
    </location>
</feature>
<dbReference type="AlphaFoldDB" id="A0A0L6CN13"/>
<keyword evidence="3" id="KW-1185">Reference proteome</keyword>
<dbReference type="Proteomes" id="UP000037397">
    <property type="component" value="Unassembled WGS sequence"/>
</dbReference>
<reference evidence="3" key="1">
    <citation type="submission" date="2015-03" db="EMBL/GenBank/DDBJ databases">
        <title>Luteipulveratus halotolerans sp. nov., a novel actinobacterium (Dermacoccaceae) from Sarawak, Malaysia.</title>
        <authorList>
            <person name="Juboi H."/>
            <person name="Basik A."/>
            <person name="Shamsul S.S."/>
            <person name="Arnold P."/>
            <person name="Schmitt E.K."/>
            <person name="Sanglier J.-J."/>
            <person name="Yeo T."/>
        </authorList>
    </citation>
    <scope>NUCLEOTIDE SEQUENCE [LARGE SCALE GENOMIC DNA]</scope>
    <source>
        <strain evidence="3">C296001</strain>
    </source>
</reference>
<evidence type="ECO:0000313" key="3">
    <source>
        <dbReference type="Proteomes" id="UP000037397"/>
    </source>
</evidence>
<proteinExistence type="predicted"/>
<sequence>MHRRTTLSLAAATLALGGALAAAPTADAGIYTWHYSATYSSTAACQSAGADAVATSEAVKYECRGASATELWLAEIW</sequence>
<protein>
    <submittedName>
        <fullName evidence="2">Uncharacterized protein</fullName>
    </submittedName>
</protein>
<name>A0A0L6CN13_9MICO</name>
<keyword evidence="1" id="KW-0732">Signal</keyword>
<dbReference type="STRING" id="1631356.VV01_20885"/>
<dbReference type="RefSeq" id="WP_050671575.1">
    <property type="nucleotide sequence ID" value="NZ_LAIR01000002.1"/>
</dbReference>
<organism evidence="2 3">
    <name type="scientific">Luteipulveratus halotolerans</name>
    <dbReference type="NCBI Taxonomy" id="1631356"/>
    <lineage>
        <taxon>Bacteria</taxon>
        <taxon>Bacillati</taxon>
        <taxon>Actinomycetota</taxon>
        <taxon>Actinomycetes</taxon>
        <taxon>Micrococcales</taxon>
        <taxon>Dermacoccaceae</taxon>
        <taxon>Luteipulveratus</taxon>
    </lineage>
</organism>
<evidence type="ECO:0000313" key="2">
    <source>
        <dbReference type="EMBL" id="KNX39030.1"/>
    </source>
</evidence>
<gene>
    <name evidence="2" type="ORF">VV01_20885</name>
</gene>
<comment type="caution">
    <text evidence="2">The sequence shown here is derived from an EMBL/GenBank/DDBJ whole genome shotgun (WGS) entry which is preliminary data.</text>
</comment>
<accession>A0A0L6CN13</accession>
<evidence type="ECO:0000256" key="1">
    <source>
        <dbReference type="SAM" id="SignalP"/>
    </source>
</evidence>
<dbReference type="EMBL" id="LAIR01000002">
    <property type="protein sequence ID" value="KNX39030.1"/>
    <property type="molecule type" value="Genomic_DNA"/>
</dbReference>
<dbReference type="OrthoDB" id="9972430at2"/>
<feature type="chain" id="PRO_5005562794" evidence="1">
    <location>
        <begin position="29"/>
        <end position="77"/>
    </location>
</feature>